<feature type="compositionally biased region" description="Low complexity" evidence="1">
    <location>
        <begin position="1"/>
        <end position="16"/>
    </location>
</feature>
<evidence type="ECO:0000313" key="3">
    <source>
        <dbReference type="Proteomes" id="UP000518315"/>
    </source>
</evidence>
<dbReference type="AlphaFoldDB" id="A0A7W5BTC1"/>
<comment type="caution">
    <text evidence="2">The sequence shown here is derived from an EMBL/GenBank/DDBJ whole genome shotgun (WGS) entry which is preliminary data.</text>
</comment>
<name>A0A7W5BTC1_9HYPH</name>
<organism evidence="2 3">
    <name type="scientific">Rhizobium pisi</name>
    <dbReference type="NCBI Taxonomy" id="574561"/>
    <lineage>
        <taxon>Bacteria</taxon>
        <taxon>Pseudomonadati</taxon>
        <taxon>Pseudomonadota</taxon>
        <taxon>Alphaproteobacteria</taxon>
        <taxon>Hyphomicrobiales</taxon>
        <taxon>Rhizobiaceae</taxon>
        <taxon>Rhizobium/Agrobacterium group</taxon>
        <taxon>Rhizobium</taxon>
    </lineage>
</organism>
<gene>
    <name evidence="2" type="ORF">FHS26_005448</name>
</gene>
<evidence type="ECO:0000313" key="2">
    <source>
        <dbReference type="EMBL" id="MBB3137683.1"/>
    </source>
</evidence>
<accession>A0A7W5BTC1</accession>
<dbReference type="EMBL" id="JACHXH010000024">
    <property type="protein sequence ID" value="MBB3137683.1"/>
    <property type="molecule type" value="Genomic_DNA"/>
</dbReference>
<evidence type="ECO:0000256" key="1">
    <source>
        <dbReference type="SAM" id="MobiDB-lite"/>
    </source>
</evidence>
<reference evidence="2 3" key="1">
    <citation type="submission" date="2020-08" db="EMBL/GenBank/DDBJ databases">
        <title>Genomic Encyclopedia of Type Strains, Phase III (KMG-III): the genomes of soil and plant-associated and newly described type strains.</title>
        <authorList>
            <person name="Whitman W."/>
        </authorList>
    </citation>
    <scope>NUCLEOTIDE SEQUENCE [LARGE SCALE GENOMIC DNA]</scope>
    <source>
        <strain evidence="2 3">CECT 4113</strain>
    </source>
</reference>
<sequence>MPRTSSITSSNRRSATGWSTAPHLKANANKGKYDLAMVEKPRADYWADLDAAIEAERKPHGQKPLKDKERRPEVKKTKVSRSDPDGDYMVRDGKPKGFFSLDHRTVHGKLAIITDAHVTPANVHDSIAYLSRLDRQQTHFGFRPGTVQASTLLPLSRHSGEMSRVSAFAITCFSSRAPRRPSPRA</sequence>
<keyword evidence="3" id="KW-1185">Reference proteome</keyword>
<protein>
    <submittedName>
        <fullName evidence="2">Uncharacterized protein</fullName>
    </submittedName>
</protein>
<dbReference type="Proteomes" id="UP000518315">
    <property type="component" value="Unassembled WGS sequence"/>
</dbReference>
<proteinExistence type="predicted"/>
<feature type="region of interest" description="Disordered" evidence="1">
    <location>
        <begin position="1"/>
        <end position="33"/>
    </location>
</feature>
<feature type="region of interest" description="Disordered" evidence="1">
    <location>
        <begin position="55"/>
        <end position="91"/>
    </location>
</feature>